<feature type="compositionally biased region" description="Acidic residues" evidence="1">
    <location>
        <begin position="914"/>
        <end position="942"/>
    </location>
</feature>
<feature type="compositionally biased region" description="Polar residues" evidence="1">
    <location>
        <begin position="642"/>
        <end position="654"/>
    </location>
</feature>
<feature type="compositionally biased region" description="Polar residues" evidence="1">
    <location>
        <begin position="663"/>
        <end position="679"/>
    </location>
</feature>
<feature type="compositionally biased region" description="Basic and acidic residues" evidence="1">
    <location>
        <begin position="984"/>
        <end position="994"/>
    </location>
</feature>
<name>A0AAV2THL8_CALDB</name>
<feature type="compositionally biased region" description="Polar residues" evidence="1">
    <location>
        <begin position="425"/>
        <end position="438"/>
    </location>
</feature>
<evidence type="ECO:0000256" key="2">
    <source>
        <dbReference type="SAM" id="Phobius"/>
    </source>
</evidence>
<feature type="compositionally biased region" description="Basic and acidic residues" evidence="1">
    <location>
        <begin position="572"/>
        <end position="581"/>
    </location>
</feature>
<evidence type="ECO:0000313" key="4">
    <source>
        <dbReference type="Proteomes" id="UP001497525"/>
    </source>
</evidence>
<feature type="compositionally biased region" description="Basic and acidic residues" evidence="1">
    <location>
        <begin position="1012"/>
        <end position="1024"/>
    </location>
</feature>
<evidence type="ECO:0000313" key="3">
    <source>
        <dbReference type="EMBL" id="CAL5134638.1"/>
    </source>
</evidence>
<feature type="compositionally biased region" description="Polar residues" evidence="1">
    <location>
        <begin position="707"/>
        <end position="716"/>
    </location>
</feature>
<feature type="compositionally biased region" description="Polar residues" evidence="1">
    <location>
        <begin position="340"/>
        <end position="387"/>
    </location>
</feature>
<feature type="compositionally biased region" description="Polar residues" evidence="1">
    <location>
        <begin position="617"/>
        <end position="630"/>
    </location>
</feature>
<keyword evidence="2" id="KW-0812">Transmembrane</keyword>
<protein>
    <submittedName>
        <fullName evidence="3">Uncharacterized protein</fullName>
    </submittedName>
</protein>
<feature type="compositionally biased region" description="Low complexity" evidence="1">
    <location>
        <begin position="255"/>
        <end position="266"/>
    </location>
</feature>
<feature type="compositionally biased region" description="Polar residues" evidence="1">
    <location>
        <begin position="858"/>
        <end position="867"/>
    </location>
</feature>
<feature type="compositionally biased region" description="Polar residues" evidence="1">
    <location>
        <begin position="534"/>
        <end position="546"/>
    </location>
</feature>
<keyword evidence="2" id="KW-1133">Transmembrane helix</keyword>
<dbReference type="EMBL" id="CAXLJL010000212">
    <property type="protein sequence ID" value="CAL5134638.1"/>
    <property type="molecule type" value="Genomic_DNA"/>
</dbReference>
<feature type="compositionally biased region" description="Basic and acidic residues" evidence="1">
    <location>
        <begin position="797"/>
        <end position="817"/>
    </location>
</feature>
<feature type="compositionally biased region" description="Low complexity" evidence="1">
    <location>
        <begin position="882"/>
        <end position="902"/>
    </location>
</feature>
<evidence type="ECO:0000256" key="1">
    <source>
        <dbReference type="SAM" id="MobiDB-lite"/>
    </source>
</evidence>
<keyword evidence="2" id="KW-0472">Membrane</keyword>
<feature type="region of interest" description="Disordered" evidence="1">
    <location>
        <begin position="92"/>
        <end position="130"/>
    </location>
</feature>
<feature type="compositionally biased region" description="Polar residues" evidence="1">
    <location>
        <begin position="590"/>
        <end position="601"/>
    </location>
</feature>
<gene>
    <name evidence="3" type="ORF">CDAUBV1_LOCUS8494</name>
</gene>
<feature type="compositionally biased region" description="Basic and acidic residues" evidence="1">
    <location>
        <begin position="290"/>
        <end position="299"/>
    </location>
</feature>
<feature type="compositionally biased region" description="Low complexity" evidence="1">
    <location>
        <begin position="319"/>
        <end position="331"/>
    </location>
</feature>
<comment type="caution">
    <text evidence="3">The sequence shown here is derived from an EMBL/GenBank/DDBJ whole genome shotgun (WGS) entry which is preliminary data.</text>
</comment>
<dbReference type="Proteomes" id="UP001497525">
    <property type="component" value="Unassembled WGS sequence"/>
</dbReference>
<accession>A0AAV2THL8</accession>
<feature type="compositionally biased region" description="Polar residues" evidence="1">
    <location>
        <begin position="395"/>
        <end position="414"/>
    </location>
</feature>
<dbReference type="AlphaFoldDB" id="A0AAV2THL8"/>
<feature type="compositionally biased region" description="Basic and acidic residues" evidence="1">
    <location>
        <begin position="464"/>
        <end position="473"/>
    </location>
</feature>
<feature type="compositionally biased region" description="Polar residues" evidence="1">
    <location>
        <begin position="274"/>
        <end position="284"/>
    </location>
</feature>
<feature type="compositionally biased region" description="Polar residues" evidence="1">
    <location>
        <begin position="768"/>
        <end position="791"/>
    </location>
</feature>
<feature type="compositionally biased region" description="Polar residues" evidence="1">
    <location>
        <begin position="300"/>
        <end position="318"/>
    </location>
</feature>
<feature type="compositionally biased region" description="Polar residues" evidence="1">
    <location>
        <begin position="189"/>
        <end position="202"/>
    </location>
</feature>
<sequence>MDESGFKGEWMVIVCIPYKRNGIKAYGLTDSRLIRLPSGITLFGHFFGYIMRLLATLLLAYGIITVAQAFGVHFIPNSSTKANNQEALNEIRGENGAGSPVPSQKAESSEVTKESVSTAQSVTPLGDGAIEDPLTGEAVTILTTEAITDAIPFSKIAETESVAVTGTQASTLAASEQNLDEQVTEEAPQISSISSAPLQSDSIIGHTTIDSSTEPLPGPSSTSTIEAGSAESASHNSQVTSQSGVSESREALGGTSPTSPPALSSAEVTIVSEPVQSEIQTSAHPSGHNDASHEAERADQLSTQPKVYTPLSPDNIQRSTAAYTTSCATATVGEPGNPPATRSSDNTIQNEAQNQDVQVSTGKPTSAHSSVPQSSSYGQTSTPNSDTKAGIDKSVQGTEFAENSSGSSETTKLTPDSVGEKIQDQVGSTGSSQPQTAQPRVGIDGAQDGPESGLVNGSPSAPNKNREQTHDTKSLGGKPTLPHSSTPQNSGNSEAKIKPGTSSKETKYAENSSGSSETTKLTPDSVGEKIQDRVGSTGSSQPQTAQPRVGIDGAQDGPESGLVNGSPSAPNKNREQTHDTKSLGGKPTLPHSSTPQNSGNSEAKIKPGTSSKETKYAENSSGSSETTKLTPDSVGEKIQDRVGSTGSSQPQTAQPRVGIDGTQDVSKSGSANGSPSAPNKNREQTHDTNSLAGKPTSPHSSAPLDANTLSTSSEQLNLIEGKVGSDVSSKGIKSEKSTSGSNGSTELAAVKDHEGLNSAEPSLDDNHSVVTRTHNSPETGSDGNKLTQHYENPQAIVDEKERSVSTKKAEIKARKCDSSMSNPSSLRRCARIREVVRHLLEGGRESHHSQSAGGFESAQLSSKSDPLNSFDFGPTGLDTRASGSVFHSPSSSSLSTHAASGPDQIIHPLRPDSGDFENSDDDDDKEDLSDDDDDDEDEDSEEERVKNVLAKEPNEEEDDDDKTEGAKNPLVKDTDDDKDDKDEIEAKLPRRSHEEDEDDDEEEKRAKGKLSSKKELKYEADIKGRGHLVKGPSSRK</sequence>
<feature type="compositionally biased region" description="Polar residues" evidence="1">
    <location>
        <begin position="509"/>
        <end position="522"/>
    </location>
</feature>
<organism evidence="3 4">
    <name type="scientific">Calicophoron daubneyi</name>
    <name type="common">Rumen fluke</name>
    <name type="synonym">Paramphistomum daubneyi</name>
    <dbReference type="NCBI Taxonomy" id="300641"/>
    <lineage>
        <taxon>Eukaryota</taxon>
        <taxon>Metazoa</taxon>
        <taxon>Spiralia</taxon>
        <taxon>Lophotrochozoa</taxon>
        <taxon>Platyhelminthes</taxon>
        <taxon>Trematoda</taxon>
        <taxon>Digenea</taxon>
        <taxon>Plagiorchiida</taxon>
        <taxon>Pronocephalata</taxon>
        <taxon>Paramphistomoidea</taxon>
        <taxon>Paramphistomidae</taxon>
        <taxon>Calicophoron</taxon>
    </lineage>
</organism>
<feature type="region of interest" description="Disordered" evidence="1">
    <location>
        <begin position="175"/>
        <end position="1036"/>
    </location>
</feature>
<feature type="compositionally biased region" description="Basic residues" evidence="1">
    <location>
        <begin position="1025"/>
        <end position="1036"/>
    </location>
</feature>
<reference evidence="3" key="1">
    <citation type="submission" date="2024-06" db="EMBL/GenBank/DDBJ databases">
        <authorList>
            <person name="Liu X."/>
            <person name="Lenzi L."/>
            <person name="Haldenby T S."/>
            <person name="Uol C."/>
        </authorList>
    </citation>
    <scope>NUCLEOTIDE SEQUENCE</scope>
</reference>
<feature type="compositionally biased region" description="Polar residues" evidence="1">
    <location>
        <begin position="208"/>
        <end position="246"/>
    </location>
</feature>
<proteinExistence type="predicted"/>
<feature type="compositionally biased region" description="Polar residues" evidence="1">
    <location>
        <begin position="482"/>
        <end position="493"/>
    </location>
</feature>
<feature type="transmembrane region" description="Helical" evidence="2">
    <location>
        <begin position="53"/>
        <end position="75"/>
    </location>
</feature>
<feature type="compositionally biased region" description="Basic and acidic residues" evidence="1">
    <location>
        <begin position="831"/>
        <end position="848"/>
    </location>
</feature>